<evidence type="ECO:0000313" key="2">
    <source>
        <dbReference type="Proteomes" id="UP001519460"/>
    </source>
</evidence>
<name>A0ABD0LHD1_9CAEN</name>
<proteinExistence type="predicted"/>
<dbReference type="AlphaFoldDB" id="A0ABD0LHD1"/>
<reference evidence="1 2" key="1">
    <citation type="journal article" date="2023" name="Sci. Data">
        <title>Genome assembly of the Korean intertidal mud-creeper Batillaria attramentaria.</title>
        <authorList>
            <person name="Patra A.K."/>
            <person name="Ho P.T."/>
            <person name="Jun S."/>
            <person name="Lee S.J."/>
            <person name="Kim Y."/>
            <person name="Won Y.J."/>
        </authorList>
    </citation>
    <scope>NUCLEOTIDE SEQUENCE [LARGE SCALE GENOMIC DNA]</scope>
    <source>
        <strain evidence="1">Wonlab-2016</strain>
    </source>
</reference>
<gene>
    <name evidence="1" type="ORF">BaRGS_00009952</name>
</gene>
<dbReference type="Proteomes" id="UP001519460">
    <property type="component" value="Unassembled WGS sequence"/>
</dbReference>
<dbReference type="EMBL" id="JACVVK020000048">
    <property type="protein sequence ID" value="KAK7498860.1"/>
    <property type="molecule type" value="Genomic_DNA"/>
</dbReference>
<sequence>MRHSVVASYRLIGTLRRGLLYTEQLAPSCSTGSSAIQIAGAILRAQRHEWTAGATWTSRHTVKICVGVFPADAAPSVSGFICRFVSEALTTGGWEDRQERGTIDLSLAEPDVKRGDVDRSAVSAEDSLKRSVLSVHTLASVPRVVFGQ</sequence>
<organism evidence="1 2">
    <name type="scientific">Batillaria attramentaria</name>
    <dbReference type="NCBI Taxonomy" id="370345"/>
    <lineage>
        <taxon>Eukaryota</taxon>
        <taxon>Metazoa</taxon>
        <taxon>Spiralia</taxon>
        <taxon>Lophotrochozoa</taxon>
        <taxon>Mollusca</taxon>
        <taxon>Gastropoda</taxon>
        <taxon>Caenogastropoda</taxon>
        <taxon>Sorbeoconcha</taxon>
        <taxon>Cerithioidea</taxon>
        <taxon>Batillariidae</taxon>
        <taxon>Batillaria</taxon>
    </lineage>
</organism>
<accession>A0ABD0LHD1</accession>
<comment type="caution">
    <text evidence="1">The sequence shown here is derived from an EMBL/GenBank/DDBJ whole genome shotgun (WGS) entry which is preliminary data.</text>
</comment>
<evidence type="ECO:0000313" key="1">
    <source>
        <dbReference type="EMBL" id="KAK7498860.1"/>
    </source>
</evidence>
<keyword evidence="2" id="KW-1185">Reference proteome</keyword>
<protein>
    <submittedName>
        <fullName evidence="1">Uncharacterized protein</fullName>
    </submittedName>
</protein>